<dbReference type="Gene3D" id="2.40.50.140">
    <property type="entry name" value="Nucleic acid-binding proteins"/>
    <property type="match status" value="1"/>
</dbReference>
<dbReference type="CDD" id="cd05685">
    <property type="entry name" value="S1_Tex"/>
    <property type="match status" value="1"/>
</dbReference>
<protein>
    <submittedName>
        <fullName evidence="3">30S ribosomal protein S1</fullName>
    </submittedName>
</protein>
<dbReference type="InterPro" id="IPR032639">
    <property type="entry name" value="Tex_YqgF"/>
</dbReference>
<dbReference type="Pfam" id="PF09371">
    <property type="entry name" value="Tex_N"/>
    <property type="match status" value="1"/>
</dbReference>
<dbReference type="Gene3D" id="1.10.3500.10">
    <property type="entry name" value="Tex N-terminal region-like"/>
    <property type="match status" value="1"/>
</dbReference>
<dbReference type="GO" id="GO:0006412">
    <property type="term" value="P:translation"/>
    <property type="evidence" value="ECO:0007669"/>
    <property type="project" value="TreeGrafter"/>
</dbReference>
<dbReference type="SMART" id="SM00316">
    <property type="entry name" value="S1"/>
    <property type="match status" value="1"/>
</dbReference>
<reference evidence="3" key="1">
    <citation type="submission" date="2016-10" db="EMBL/GenBank/DDBJ databases">
        <title>Sequence of Gallionella enrichment culture.</title>
        <authorList>
            <person name="Poehlein A."/>
            <person name="Muehling M."/>
            <person name="Daniel R."/>
        </authorList>
    </citation>
    <scope>NUCLEOTIDE SEQUENCE</scope>
</reference>
<dbReference type="SUPFAM" id="SSF158832">
    <property type="entry name" value="Tex N-terminal region-like"/>
    <property type="match status" value="1"/>
</dbReference>
<keyword evidence="3" id="KW-0687">Ribonucleoprotein</keyword>
<dbReference type="Pfam" id="PF12836">
    <property type="entry name" value="HHH_3"/>
    <property type="match status" value="1"/>
</dbReference>
<dbReference type="FunFam" id="1.10.150.310:FF:000001">
    <property type="entry name" value="RNA-binding transcriptional accessory protein"/>
    <property type="match status" value="1"/>
</dbReference>
<dbReference type="SUPFAM" id="SSF47781">
    <property type="entry name" value="RuvA domain 2-like"/>
    <property type="match status" value="2"/>
</dbReference>
<dbReference type="InterPro" id="IPR018974">
    <property type="entry name" value="Tex-like_N"/>
</dbReference>
<organism evidence="3">
    <name type="scientific">mine drainage metagenome</name>
    <dbReference type="NCBI Taxonomy" id="410659"/>
    <lineage>
        <taxon>unclassified sequences</taxon>
        <taxon>metagenomes</taxon>
        <taxon>ecological metagenomes</taxon>
    </lineage>
</organism>
<dbReference type="InterPro" id="IPR012340">
    <property type="entry name" value="NA-bd_OB-fold"/>
</dbReference>
<dbReference type="SUPFAM" id="SSF53098">
    <property type="entry name" value="Ribonuclease H-like"/>
    <property type="match status" value="1"/>
</dbReference>
<dbReference type="EMBL" id="MLJW01000048">
    <property type="protein sequence ID" value="OIR05737.1"/>
    <property type="molecule type" value="Genomic_DNA"/>
</dbReference>
<dbReference type="Pfam" id="PF00575">
    <property type="entry name" value="S1"/>
    <property type="match status" value="1"/>
</dbReference>
<name>A0A1J5SB09_9ZZZZ</name>
<dbReference type="PANTHER" id="PTHR10724">
    <property type="entry name" value="30S RIBOSOMAL PROTEIN S1"/>
    <property type="match status" value="1"/>
</dbReference>
<dbReference type="InterPro" id="IPR012337">
    <property type="entry name" value="RNaseH-like_sf"/>
</dbReference>
<dbReference type="GO" id="GO:0003735">
    <property type="term" value="F:structural constituent of ribosome"/>
    <property type="evidence" value="ECO:0007669"/>
    <property type="project" value="TreeGrafter"/>
</dbReference>
<dbReference type="InterPro" id="IPR044146">
    <property type="entry name" value="S1_Tex"/>
</dbReference>
<dbReference type="PROSITE" id="PS50126">
    <property type="entry name" value="S1"/>
    <property type="match status" value="1"/>
</dbReference>
<dbReference type="GO" id="GO:0006139">
    <property type="term" value="P:nucleobase-containing compound metabolic process"/>
    <property type="evidence" value="ECO:0007669"/>
    <property type="project" value="InterPro"/>
</dbReference>
<comment type="caution">
    <text evidence="3">The sequence shown here is derived from an EMBL/GenBank/DDBJ whole genome shotgun (WGS) entry which is preliminary data.</text>
</comment>
<dbReference type="Pfam" id="PF16921">
    <property type="entry name" value="Tex_YqgF"/>
    <property type="match status" value="1"/>
</dbReference>
<dbReference type="InterPro" id="IPR003029">
    <property type="entry name" value="S1_domain"/>
</dbReference>
<dbReference type="InterPro" id="IPR023323">
    <property type="entry name" value="Tex-like_dom_sf"/>
</dbReference>
<dbReference type="FunFam" id="1.10.10.650:FF:000001">
    <property type="entry name" value="S1 RNA-binding domain 1"/>
    <property type="match status" value="1"/>
</dbReference>
<accession>A0A1J5SB09</accession>
<feature type="domain" description="S1 motif" evidence="2">
    <location>
        <begin position="633"/>
        <end position="702"/>
    </location>
</feature>
<dbReference type="Pfam" id="PF17674">
    <property type="entry name" value="HHH_9"/>
    <property type="match status" value="1"/>
</dbReference>
<dbReference type="Gene3D" id="1.10.10.650">
    <property type="entry name" value="RuvA domain 2-like"/>
    <property type="match status" value="1"/>
</dbReference>
<dbReference type="SMART" id="SM00732">
    <property type="entry name" value="YqgFc"/>
    <property type="match status" value="1"/>
</dbReference>
<dbReference type="FunFam" id="2.40.50.140:FF:000051">
    <property type="entry name" value="RNA-binding transcriptional accessory protein"/>
    <property type="match status" value="1"/>
</dbReference>
<dbReference type="Gene3D" id="3.30.420.140">
    <property type="entry name" value="YqgF/RNase H-like domain"/>
    <property type="match status" value="1"/>
</dbReference>
<dbReference type="GO" id="GO:0005840">
    <property type="term" value="C:ribosome"/>
    <property type="evidence" value="ECO:0007669"/>
    <property type="project" value="UniProtKB-KW"/>
</dbReference>
<dbReference type="InterPro" id="IPR006641">
    <property type="entry name" value="YqgF/RNaseH-like_dom"/>
</dbReference>
<dbReference type="AlphaFoldDB" id="A0A1J5SB09"/>
<dbReference type="Pfam" id="PF22706">
    <property type="entry name" value="Tex_central_region"/>
    <property type="match status" value="1"/>
</dbReference>
<dbReference type="PANTHER" id="PTHR10724:SF10">
    <property type="entry name" value="S1 RNA-BINDING DOMAIN-CONTAINING PROTEIN 1"/>
    <property type="match status" value="1"/>
</dbReference>
<dbReference type="GO" id="GO:0003729">
    <property type="term" value="F:mRNA binding"/>
    <property type="evidence" value="ECO:0007669"/>
    <property type="project" value="TreeGrafter"/>
</dbReference>
<dbReference type="SUPFAM" id="SSF50249">
    <property type="entry name" value="Nucleic acid-binding proteins"/>
    <property type="match status" value="1"/>
</dbReference>
<sequence length="753" mass="84180">MVEFASTIASALNIKTAQVEAVLNLLNEAATIPFIARYRKDKTGGLDEVQIQQIQDQSKLLKEFNERKNFIEKTITEQGKMTDALQQKINAATTIAELEDIYLPYKPKRKTKAQAARENGLEPLSVLVLAQKDIDVNEEAKAFISEKIKTVDEALQGARDIIAELINEDANVRAKLRKLFEDTATLQSKVLTDKETEAIKYKDYFDFSEAIYKIPSHRTLAVLRGFLEGFLRMSIAPLEEDALELIEKLYITASLNSCVEQVKKAIKDSYKRLLQPSLETEFRTALKTKADEEAITVFAENLKQLLLSSPLGSKRILALDPGYRTGCKVVCLDEKGDLQTNDVIYIHEANKKYDAEYKIKELVAKYDIDVFAIGDGTAGRETEQFIKQMQLGKPVFLVNEDGASVYSASEIAREEFPEYDVTVRGSVSIGRRLMDPLAELVKIDPKSIGVGQYQHDVNQFRLKERLDQTVVSCVNQVGVNLNTASKHLLSYVSGIGATLAENIIKHRNEIGKFTDRNQLLKVPRLGGKAFEQCAGFLRIKEATNPLDASAVHPEAYKLVEKIAKDLNTELKSLIGNENLLKQIDAKKYITEEIGELTIKDILNELKKPGLDPRSELEQFEYANIYSMDDVKVGMVVPGVVTNITRFGAFVDIGVKQDGLVHVSEIAHQYITDPGEVLKLNDKVQVKVLEVDVVRKRIALSIKQTQEAPVRSSQKSGVRSRESGARNPKPTAQKDLSELNLNDALSALKNKFKS</sequence>
<dbReference type="InterPro" id="IPR010994">
    <property type="entry name" value="RuvA_2-like"/>
</dbReference>
<dbReference type="InterPro" id="IPR041692">
    <property type="entry name" value="HHH_9"/>
</dbReference>
<dbReference type="InterPro" id="IPR050437">
    <property type="entry name" value="Ribos_protein_bS1-like"/>
</dbReference>
<feature type="region of interest" description="Disordered" evidence="1">
    <location>
        <begin position="708"/>
        <end position="736"/>
    </location>
</feature>
<dbReference type="InterPro" id="IPR037027">
    <property type="entry name" value="YqgF/RNaseH-like_dom_sf"/>
</dbReference>
<evidence type="ECO:0000313" key="3">
    <source>
        <dbReference type="EMBL" id="OIR05737.1"/>
    </source>
</evidence>
<dbReference type="InterPro" id="IPR055179">
    <property type="entry name" value="Tex-like_central_region"/>
</dbReference>
<proteinExistence type="predicted"/>
<dbReference type="InterPro" id="IPR023319">
    <property type="entry name" value="Tex-like_HTH_dom_sf"/>
</dbReference>
<dbReference type="Gene3D" id="1.10.150.310">
    <property type="entry name" value="Tex RuvX-like domain-like"/>
    <property type="match status" value="1"/>
</dbReference>
<evidence type="ECO:0000259" key="2">
    <source>
        <dbReference type="PROSITE" id="PS50126"/>
    </source>
</evidence>
<dbReference type="FunFam" id="3.30.420.140:FF:000001">
    <property type="entry name" value="RNA-binding transcriptional accessory protein"/>
    <property type="match status" value="1"/>
</dbReference>
<dbReference type="GO" id="GO:0005737">
    <property type="term" value="C:cytoplasm"/>
    <property type="evidence" value="ECO:0007669"/>
    <property type="project" value="UniProtKB-ARBA"/>
</dbReference>
<keyword evidence="3" id="KW-0689">Ribosomal protein</keyword>
<evidence type="ECO:0000256" key="1">
    <source>
        <dbReference type="SAM" id="MobiDB-lite"/>
    </source>
</evidence>
<gene>
    <name evidence="3" type="primary">rps1_1</name>
    <name evidence="3" type="ORF">GALL_121720</name>
</gene>